<dbReference type="STRING" id="59374.FSU_2527"/>
<gene>
    <name evidence="1" type="ordered locus">FSU_2527</name>
</gene>
<dbReference type="KEGG" id="fsc:FSU_2527"/>
<dbReference type="AlphaFoldDB" id="D9S5G2"/>
<accession>D9S5G2</accession>
<dbReference type="InterPro" id="IPR014867">
    <property type="entry name" value="Spore_coat_CotH_CotH2/3/7"/>
</dbReference>
<evidence type="ECO:0008006" key="3">
    <source>
        <dbReference type="Google" id="ProtNLM"/>
    </source>
</evidence>
<name>D9S5G2_FIBSS</name>
<dbReference type="eggNOG" id="COG5337">
    <property type="taxonomic scope" value="Bacteria"/>
</dbReference>
<evidence type="ECO:0000313" key="2">
    <source>
        <dbReference type="Proteomes" id="UP000000517"/>
    </source>
</evidence>
<dbReference type="Proteomes" id="UP000000517">
    <property type="component" value="Chromosome"/>
</dbReference>
<proteinExistence type="predicted"/>
<dbReference type="PATRIC" id="fig|59374.8.peg.2425"/>
<dbReference type="HOGENOM" id="CLU_022931_2_0_0"/>
<dbReference type="Pfam" id="PF08757">
    <property type="entry name" value="CotH"/>
    <property type="match status" value="1"/>
</dbReference>
<sequence>MLFMGYVCNFAKGVALLFPLFLFACGNSESVNFISPNESLVSFGGEAQSSSSELLQSSSSLTIIQSSSIITQSSSSSVIAQSSSSRVPVQSSSSVLPSPPNNGVPYIRIITYDSTNVDSAYALCSVEIAGNGIYEDLAPASGKIRTRGNSTRLWYPKKPYRVKLDAKTSVLGLPANKDWVLLANYRDQSKFMNAVAFDMARYMGSFAFVNANRFVEVEINGEYMGIYQLTEQIEHGVSRVNTGNGGVLLSLDKDDGPELSPSATNNFYSKIYKLPVAVKYPKNVTTTQIDTISANLAVLEQAIANSDYDSVQKLMDISSFMDFLILQELTHNVELEAPRSMYLYKDSSGLYHMGPVWDFDGGFAYSWDEDTKKYFVDQDWILHRNRTVSGFFINLFANENFLADYKARWGQLKTSILADVFSKLDDYMLQTQKALENDAIKWTPVRSYIDEVQSLKSWLTERVNRYESALQKY</sequence>
<dbReference type="EMBL" id="CP002158">
    <property type="protein sequence ID" value="ADL26820.1"/>
    <property type="molecule type" value="Genomic_DNA"/>
</dbReference>
<evidence type="ECO:0000313" key="1">
    <source>
        <dbReference type="EMBL" id="ADL26820.1"/>
    </source>
</evidence>
<organism evidence="1 2">
    <name type="scientific">Fibrobacter succinogenes (strain ATCC 19169 / S85)</name>
    <dbReference type="NCBI Taxonomy" id="59374"/>
    <lineage>
        <taxon>Bacteria</taxon>
        <taxon>Pseudomonadati</taxon>
        <taxon>Fibrobacterota</taxon>
        <taxon>Fibrobacteria</taxon>
        <taxon>Fibrobacterales</taxon>
        <taxon>Fibrobacteraceae</taxon>
        <taxon>Fibrobacter</taxon>
    </lineage>
</organism>
<protein>
    <recommendedName>
        <fullName evidence="3">CotH protein</fullName>
    </recommendedName>
</protein>
<reference evidence="2" key="1">
    <citation type="submission" date="2010-08" db="EMBL/GenBank/DDBJ databases">
        <title>Complete sequence of Fibrobacter succinogenes subsp. succinogenes S85.</title>
        <authorList>
            <person name="Durkin A.S."/>
            <person name="Nelson K.E."/>
            <person name="Morrison M."/>
            <person name="Forsberg C.W."/>
            <person name="Wilson D.B."/>
            <person name="Russell J.B."/>
            <person name="Cann I.K.O."/>
            <person name="Mackie R.I."/>
            <person name="White B.A."/>
        </authorList>
    </citation>
    <scope>NUCLEOTIDE SEQUENCE [LARGE SCALE GENOMIC DNA]</scope>
    <source>
        <strain evidence="2">ATCC 19169 / S85</strain>
    </source>
</reference>